<dbReference type="AlphaFoldDB" id="A0A8T0QHW7"/>
<name>A0A8T0QHW7_PANVG</name>
<proteinExistence type="predicted"/>
<dbReference type="PANTHER" id="PTHR36478">
    <property type="entry name" value="OS04G0614237 PROTEIN-RELATED"/>
    <property type="match status" value="1"/>
</dbReference>
<dbReference type="Proteomes" id="UP000823388">
    <property type="component" value="Chromosome 7K"/>
</dbReference>
<dbReference type="EMBL" id="CM029049">
    <property type="protein sequence ID" value="KAG2574727.1"/>
    <property type="molecule type" value="Genomic_DNA"/>
</dbReference>
<protein>
    <submittedName>
        <fullName evidence="1">Uncharacterized protein</fullName>
    </submittedName>
</protein>
<comment type="caution">
    <text evidence="1">The sequence shown here is derived from an EMBL/GenBank/DDBJ whole genome shotgun (WGS) entry which is preliminary data.</text>
</comment>
<accession>A0A8T0QHW7</accession>
<gene>
    <name evidence="1" type="ORF">PVAP13_7KG341970</name>
</gene>
<organism evidence="1 2">
    <name type="scientific">Panicum virgatum</name>
    <name type="common">Blackwell switchgrass</name>
    <dbReference type="NCBI Taxonomy" id="38727"/>
    <lineage>
        <taxon>Eukaryota</taxon>
        <taxon>Viridiplantae</taxon>
        <taxon>Streptophyta</taxon>
        <taxon>Embryophyta</taxon>
        <taxon>Tracheophyta</taxon>
        <taxon>Spermatophyta</taxon>
        <taxon>Magnoliopsida</taxon>
        <taxon>Liliopsida</taxon>
        <taxon>Poales</taxon>
        <taxon>Poaceae</taxon>
        <taxon>PACMAD clade</taxon>
        <taxon>Panicoideae</taxon>
        <taxon>Panicodae</taxon>
        <taxon>Paniceae</taxon>
        <taxon>Panicinae</taxon>
        <taxon>Panicum</taxon>
        <taxon>Panicum sect. Hiantes</taxon>
    </lineage>
</organism>
<evidence type="ECO:0000313" key="1">
    <source>
        <dbReference type="EMBL" id="KAG2574727.1"/>
    </source>
</evidence>
<keyword evidence="2" id="KW-1185">Reference proteome</keyword>
<evidence type="ECO:0000313" key="2">
    <source>
        <dbReference type="Proteomes" id="UP000823388"/>
    </source>
</evidence>
<reference evidence="1" key="1">
    <citation type="submission" date="2020-05" db="EMBL/GenBank/DDBJ databases">
        <title>WGS assembly of Panicum virgatum.</title>
        <authorList>
            <person name="Lovell J.T."/>
            <person name="Jenkins J."/>
            <person name="Shu S."/>
            <person name="Juenger T.E."/>
            <person name="Schmutz J."/>
        </authorList>
    </citation>
    <scope>NUCLEOTIDE SEQUENCE</scope>
    <source>
        <strain evidence="1">AP13</strain>
    </source>
</reference>
<sequence length="197" mass="22934">MDEHWSLVVVELDIEVIIVLDSYNELEDSTERHAQLETRVFFDVRFLQRLVADGRWQEARGYVKRFLPSRDDQMLVDAHTALRFITHLNDLDDLAQGKLGGDDAAEDLERQIEAIPSTMADPHYTEAVRIVFNMLSHPAYWDPVDWQLIRLKASQIVKDLVTQTPEFRHLLRLPRCPINPRYTIPFGKGVTRGIRRT</sequence>
<dbReference type="PANTHER" id="PTHR36478:SF22">
    <property type="entry name" value="OS04G0616900 PROTEIN"/>
    <property type="match status" value="1"/>
</dbReference>